<sequence>MKNMQLSYDELCQNKLLAFTIFSKVKAPYPLIEQSDTAEFKLALQEHRSRVSTTLYFSVLSTFTFCLILKMRNPIYALTSRSSFFGVLKKYYFVPVLLSQPFQKQNRHIYDEKVNKIVKKYDFTTPEFQKAFQQIEAEGGLKKFMKKYLIEKDEEPQQPAQQTQQ</sequence>
<dbReference type="OrthoDB" id="294131at2759"/>
<organism evidence="1 2">
    <name type="scientific">Paramecium pentaurelia</name>
    <dbReference type="NCBI Taxonomy" id="43138"/>
    <lineage>
        <taxon>Eukaryota</taxon>
        <taxon>Sar</taxon>
        <taxon>Alveolata</taxon>
        <taxon>Ciliophora</taxon>
        <taxon>Intramacronucleata</taxon>
        <taxon>Oligohymenophorea</taxon>
        <taxon>Peniculida</taxon>
        <taxon>Parameciidae</taxon>
        <taxon>Paramecium</taxon>
    </lineage>
</organism>
<evidence type="ECO:0000313" key="1">
    <source>
        <dbReference type="EMBL" id="CAD8156842.1"/>
    </source>
</evidence>
<dbReference type="AlphaFoldDB" id="A0A8S1TYW3"/>
<protein>
    <submittedName>
        <fullName evidence="1">Uncharacterized protein</fullName>
    </submittedName>
</protein>
<keyword evidence="2" id="KW-1185">Reference proteome</keyword>
<gene>
    <name evidence="1" type="ORF">PPENT_87.1.T0290196</name>
</gene>
<dbReference type="EMBL" id="CAJJDO010000029">
    <property type="protein sequence ID" value="CAD8156842.1"/>
    <property type="molecule type" value="Genomic_DNA"/>
</dbReference>
<dbReference type="Proteomes" id="UP000689195">
    <property type="component" value="Unassembled WGS sequence"/>
</dbReference>
<reference evidence="1" key="1">
    <citation type="submission" date="2021-01" db="EMBL/GenBank/DDBJ databases">
        <authorList>
            <consortium name="Genoscope - CEA"/>
            <person name="William W."/>
        </authorList>
    </citation>
    <scope>NUCLEOTIDE SEQUENCE</scope>
</reference>
<name>A0A8S1TYW3_9CILI</name>
<comment type="caution">
    <text evidence="1">The sequence shown here is derived from an EMBL/GenBank/DDBJ whole genome shotgun (WGS) entry which is preliminary data.</text>
</comment>
<evidence type="ECO:0000313" key="2">
    <source>
        <dbReference type="Proteomes" id="UP000689195"/>
    </source>
</evidence>
<proteinExistence type="predicted"/>
<accession>A0A8S1TYW3</accession>